<keyword evidence="2" id="KW-1185">Reference proteome</keyword>
<proteinExistence type="predicted"/>
<protein>
    <submittedName>
        <fullName evidence="1">Uncharacterized protein</fullName>
    </submittedName>
</protein>
<evidence type="ECO:0000313" key="2">
    <source>
        <dbReference type="Proteomes" id="UP000499080"/>
    </source>
</evidence>
<dbReference type="AlphaFoldDB" id="A0A4Y2MNY9"/>
<name>A0A4Y2MNY9_ARAVE</name>
<sequence length="85" mass="9511">MKFGILIYQENCRSVSTFGGQRASGSKSEATGDPRCMWAWYRLHLMFYAKRPPAVVVRKFGEGGANSGVVLVIRPLFKMTMPVPK</sequence>
<accession>A0A4Y2MNY9</accession>
<gene>
    <name evidence="1" type="ORF">AVEN_78709_1</name>
</gene>
<organism evidence="1 2">
    <name type="scientific">Araneus ventricosus</name>
    <name type="common">Orbweaver spider</name>
    <name type="synonym">Epeira ventricosa</name>
    <dbReference type="NCBI Taxonomy" id="182803"/>
    <lineage>
        <taxon>Eukaryota</taxon>
        <taxon>Metazoa</taxon>
        <taxon>Ecdysozoa</taxon>
        <taxon>Arthropoda</taxon>
        <taxon>Chelicerata</taxon>
        <taxon>Arachnida</taxon>
        <taxon>Araneae</taxon>
        <taxon>Araneomorphae</taxon>
        <taxon>Entelegynae</taxon>
        <taxon>Araneoidea</taxon>
        <taxon>Araneidae</taxon>
        <taxon>Araneus</taxon>
    </lineage>
</organism>
<evidence type="ECO:0000313" key="1">
    <source>
        <dbReference type="EMBL" id="GBN28104.1"/>
    </source>
</evidence>
<dbReference type="EMBL" id="BGPR01123871">
    <property type="protein sequence ID" value="GBN28104.1"/>
    <property type="molecule type" value="Genomic_DNA"/>
</dbReference>
<comment type="caution">
    <text evidence="1">The sequence shown here is derived from an EMBL/GenBank/DDBJ whole genome shotgun (WGS) entry which is preliminary data.</text>
</comment>
<dbReference type="Proteomes" id="UP000499080">
    <property type="component" value="Unassembled WGS sequence"/>
</dbReference>
<reference evidence="1 2" key="1">
    <citation type="journal article" date="2019" name="Sci. Rep.">
        <title>Orb-weaving spider Araneus ventricosus genome elucidates the spidroin gene catalogue.</title>
        <authorList>
            <person name="Kono N."/>
            <person name="Nakamura H."/>
            <person name="Ohtoshi R."/>
            <person name="Moran D.A.P."/>
            <person name="Shinohara A."/>
            <person name="Yoshida Y."/>
            <person name="Fujiwara M."/>
            <person name="Mori M."/>
            <person name="Tomita M."/>
            <person name="Arakawa K."/>
        </authorList>
    </citation>
    <scope>NUCLEOTIDE SEQUENCE [LARGE SCALE GENOMIC DNA]</scope>
</reference>